<evidence type="ECO:0000313" key="3">
    <source>
        <dbReference type="Proteomes" id="UP001390339"/>
    </source>
</evidence>
<evidence type="ECO:0000256" key="1">
    <source>
        <dbReference type="SAM" id="MobiDB-lite"/>
    </source>
</evidence>
<feature type="region of interest" description="Disordered" evidence="1">
    <location>
        <begin position="162"/>
        <end position="182"/>
    </location>
</feature>
<comment type="caution">
    <text evidence="2">The sequence shown here is derived from an EMBL/GenBank/DDBJ whole genome shotgun (WGS) entry which is preliminary data.</text>
</comment>
<gene>
    <name evidence="2" type="ORF">PGQ11_010356</name>
</gene>
<keyword evidence="3" id="KW-1185">Reference proteome</keyword>
<proteinExistence type="predicted"/>
<sequence length="266" mass="30561">MPREAFAREIVERAPNHDNTKPCFSSWKFVYYPPDYEAQPSAQDRPKWSIQVYDTTVTAGDEAQIRDLAHRIAVETRGSRYPMGDDASDRIDVYGLPMDAETPDEARFAMCIEHQKAERRARNATGSSDFYIPELRSDWEQTPRYFNRRILVVAAAATKDESEYSKDVGKDHESTLEDDHSYKEGPEGRLNFAIVEFDDRTNVTQLDPSPWFKDDWSELGGSLMDFRESIEWFYTYYIPDGMMDEELRIAVDEELMIAAASSASAS</sequence>
<dbReference type="EMBL" id="JAPCWZ010000006">
    <property type="protein sequence ID" value="KAK8859622.1"/>
    <property type="molecule type" value="Genomic_DNA"/>
</dbReference>
<reference evidence="2 3" key="1">
    <citation type="journal article" date="2024" name="IMA Fungus">
        <title>Apiospora arundinis, a panoply of carbohydrate-active enzymes and secondary metabolites.</title>
        <authorList>
            <person name="Sorensen T."/>
            <person name="Petersen C."/>
            <person name="Muurmann A.T."/>
            <person name="Christiansen J.V."/>
            <person name="Brundto M.L."/>
            <person name="Overgaard C.K."/>
            <person name="Boysen A.T."/>
            <person name="Wollenberg R.D."/>
            <person name="Larsen T.O."/>
            <person name="Sorensen J.L."/>
            <person name="Nielsen K.L."/>
            <person name="Sondergaard T.E."/>
        </authorList>
    </citation>
    <scope>NUCLEOTIDE SEQUENCE [LARGE SCALE GENOMIC DNA]</scope>
    <source>
        <strain evidence="2 3">AAU 773</strain>
    </source>
</reference>
<name>A0ABR2I9G0_9PEZI</name>
<accession>A0ABR2I9G0</accession>
<organism evidence="2 3">
    <name type="scientific">Apiospora arundinis</name>
    <dbReference type="NCBI Taxonomy" id="335852"/>
    <lineage>
        <taxon>Eukaryota</taxon>
        <taxon>Fungi</taxon>
        <taxon>Dikarya</taxon>
        <taxon>Ascomycota</taxon>
        <taxon>Pezizomycotina</taxon>
        <taxon>Sordariomycetes</taxon>
        <taxon>Xylariomycetidae</taxon>
        <taxon>Amphisphaeriales</taxon>
        <taxon>Apiosporaceae</taxon>
        <taxon>Apiospora</taxon>
    </lineage>
</organism>
<protein>
    <submittedName>
        <fullName evidence="2">Uncharacterized protein</fullName>
    </submittedName>
</protein>
<evidence type="ECO:0000313" key="2">
    <source>
        <dbReference type="EMBL" id="KAK8859622.1"/>
    </source>
</evidence>
<dbReference type="Proteomes" id="UP001390339">
    <property type="component" value="Unassembled WGS sequence"/>
</dbReference>